<proteinExistence type="predicted"/>
<protein>
    <recommendedName>
        <fullName evidence="5">SET domain-containing protein</fullName>
    </recommendedName>
</protein>
<dbReference type="PANTHER" id="PTHR13271:SF145">
    <property type="entry name" value="SET DOMAIN-CONTAINING PROTEIN"/>
    <property type="match status" value="1"/>
</dbReference>
<dbReference type="InterPro" id="IPR046341">
    <property type="entry name" value="SET_dom_sf"/>
</dbReference>
<evidence type="ECO:0000256" key="2">
    <source>
        <dbReference type="ARBA" id="ARBA00022679"/>
    </source>
</evidence>
<dbReference type="PROSITE" id="PS50280">
    <property type="entry name" value="SET"/>
    <property type="match status" value="1"/>
</dbReference>
<dbReference type="Gene3D" id="3.90.1410.10">
    <property type="entry name" value="set domain protein methyltransferase, domain 1"/>
    <property type="match status" value="1"/>
</dbReference>
<feature type="region of interest" description="Disordered" evidence="4">
    <location>
        <begin position="14"/>
        <end position="40"/>
    </location>
</feature>
<dbReference type="InterPro" id="IPR001214">
    <property type="entry name" value="SET_dom"/>
</dbReference>
<evidence type="ECO:0000259" key="5">
    <source>
        <dbReference type="PROSITE" id="PS50280"/>
    </source>
</evidence>
<evidence type="ECO:0000256" key="4">
    <source>
        <dbReference type="SAM" id="MobiDB-lite"/>
    </source>
</evidence>
<comment type="caution">
    <text evidence="6">The sequence shown here is derived from an EMBL/GenBank/DDBJ whole genome shotgun (WGS) entry which is preliminary data.</text>
</comment>
<dbReference type="PANTHER" id="PTHR13271">
    <property type="entry name" value="UNCHARACTERIZED PUTATIVE METHYLTRANSFERASE"/>
    <property type="match status" value="1"/>
</dbReference>
<keyword evidence="3" id="KW-0949">S-adenosyl-L-methionine</keyword>
<dbReference type="SUPFAM" id="SSF82199">
    <property type="entry name" value="SET domain"/>
    <property type="match status" value="1"/>
</dbReference>
<dbReference type="CDD" id="cd19179">
    <property type="entry name" value="SET_RBCMT"/>
    <property type="match status" value="1"/>
</dbReference>
<reference evidence="6" key="1">
    <citation type="submission" date="2016-03" db="EMBL/GenBank/DDBJ databases">
        <title>Mechanisms controlling the formation of the plant cell surface in tip-growing cells are functionally conserved among land plants.</title>
        <authorList>
            <person name="Honkanen S."/>
            <person name="Jones V.A."/>
            <person name="Morieri G."/>
            <person name="Champion C."/>
            <person name="Hetherington A.J."/>
            <person name="Kelly S."/>
            <person name="Saint-Marcoux D."/>
            <person name="Proust H."/>
            <person name="Prescott H."/>
            <person name="Dolan L."/>
        </authorList>
    </citation>
    <scope>NUCLEOTIDE SEQUENCE [LARGE SCALE GENOMIC DNA]</scope>
    <source>
        <tissue evidence="6">Whole gametophyte</tissue>
    </source>
</reference>
<feature type="compositionally biased region" description="Basic and acidic residues" evidence="4">
    <location>
        <begin position="26"/>
        <end position="40"/>
    </location>
</feature>
<evidence type="ECO:0000256" key="1">
    <source>
        <dbReference type="ARBA" id="ARBA00022603"/>
    </source>
</evidence>
<gene>
    <name evidence="6" type="ORF">AXG93_3545s1050</name>
</gene>
<dbReference type="Gene3D" id="3.90.1420.10">
    <property type="entry name" value="Rubisco LSMT, substrate-binding domain"/>
    <property type="match status" value="1"/>
</dbReference>
<dbReference type="AlphaFoldDB" id="A0A176VX71"/>
<evidence type="ECO:0000256" key="3">
    <source>
        <dbReference type="ARBA" id="ARBA00022691"/>
    </source>
</evidence>
<sequence length="638" mass="70085">MQLGKCSSALLTASLKPPIGSPAKSNTEKKVERNGSPRDDRKVERLGNWLRRHGHHDCNLRLERWPRGSDAPGYGMVAGPGGINKHDVIVRVPKEALMTEQTAATCPDVGPIADRAHLSPWQAMCLHLLCERARGEKSPWYPYISLLPSELQMAGAHPMLWPQRMRKDWLAGSPMLDTTERRLQICREDHEAMLAGGASKLMPAGPGSGGFVTESAVRWAAVILLSRSFSLDLDEAVQLDSGPSIALVPWADMLNHSSAAGKESCLVYDSQTRTASLRAHKNYEEGEQVYDSYGPNLSPSQLLLDYGFVDKENRNYALGLICFLPYLKQYQNLPHNGAAALMSYCHQVQYLGPLKSKRNATLLETVGLPYVHFKEPEMHTHGLERFPIAPGRISLVLDGSCIGGTMFTLTPTGVNESVLAWTRAAVASPKELSDAGWREDTAMSMWQHHGASTAMAHFSRAITRENEGEVLRRILWACEDLLNRYPTNLEDDVASLTANDADGSAITVGKTTGGEGHNIREDGLDRCSSAALGGVEEAECHQFALALKQPVEGFVMYQVGEVGSKRVFSDTGALRMSRSRRGISRRTSATSPPHLTQEHMYDSSARPLSVLDVRTNYDDVIVANLCLKMATGTIRNML</sequence>
<accession>A0A176VX71</accession>
<name>A0A176VX71_MARPO</name>
<evidence type="ECO:0000313" key="6">
    <source>
        <dbReference type="EMBL" id="OAE24941.1"/>
    </source>
</evidence>
<keyword evidence="2" id="KW-0808">Transferase</keyword>
<dbReference type="InterPro" id="IPR015353">
    <property type="entry name" value="Rubisco_LSMT_subst-bd"/>
</dbReference>
<dbReference type="GO" id="GO:0032259">
    <property type="term" value="P:methylation"/>
    <property type="evidence" value="ECO:0007669"/>
    <property type="project" value="UniProtKB-KW"/>
</dbReference>
<feature type="domain" description="SET" evidence="5">
    <location>
        <begin position="58"/>
        <end position="294"/>
    </location>
</feature>
<evidence type="ECO:0000313" key="7">
    <source>
        <dbReference type="Proteomes" id="UP000077202"/>
    </source>
</evidence>
<dbReference type="Pfam" id="PF09273">
    <property type="entry name" value="Rubis-subs-bind"/>
    <property type="match status" value="1"/>
</dbReference>
<dbReference type="GO" id="GO:0016279">
    <property type="term" value="F:protein-lysine N-methyltransferase activity"/>
    <property type="evidence" value="ECO:0007669"/>
    <property type="project" value="InterPro"/>
</dbReference>
<dbReference type="InterPro" id="IPR044431">
    <property type="entry name" value="SET_RBCMT"/>
</dbReference>
<feature type="region of interest" description="Disordered" evidence="4">
    <location>
        <begin position="579"/>
        <end position="599"/>
    </location>
</feature>
<keyword evidence="7" id="KW-1185">Reference proteome</keyword>
<dbReference type="InterPro" id="IPR050600">
    <property type="entry name" value="SETD3_SETD6_MTase"/>
</dbReference>
<dbReference type="InterPro" id="IPR036464">
    <property type="entry name" value="Rubisco_LSMT_subst-bd_sf"/>
</dbReference>
<dbReference type="Proteomes" id="UP000077202">
    <property type="component" value="Unassembled WGS sequence"/>
</dbReference>
<keyword evidence="1" id="KW-0489">Methyltransferase</keyword>
<organism evidence="6 7">
    <name type="scientific">Marchantia polymorpha subsp. ruderalis</name>
    <dbReference type="NCBI Taxonomy" id="1480154"/>
    <lineage>
        <taxon>Eukaryota</taxon>
        <taxon>Viridiplantae</taxon>
        <taxon>Streptophyta</taxon>
        <taxon>Embryophyta</taxon>
        <taxon>Marchantiophyta</taxon>
        <taxon>Marchantiopsida</taxon>
        <taxon>Marchantiidae</taxon>
        <taxon>Marchantiales</taxon>
        <taxon>Marchantiaceae</taxon>
        <taxon>Marchantia</taxon>
    </lineage>
</organism>
<dbReference type="EMBL" id="LVLJ01002446">
    <property type="protein sequence ID" value="OAE24941.1"/>
    <property type="molecule type" value="Genomic_DNA"/>
</dbReference>